<dbReference type="EMBL" id="CP019581">
    <property type="protein sequence ID" value="AZK91661.1"/>
    <property type="molecule type" value="Genomic_DNA"/>
</dbReference>
<protein>
    <submittedName>
        <fullName evidence="1">Uncharacterized protein</fullName>
    </submittedName>
</protein>
<reference evidence="1 2" key="1">
    <citation type="submission" date="2017-02" db="EMBL/GenBank/DDBJ databases">
        <title>Complete genome sequence of Lactobacillus helveticus.</title>
        <authorList>
            <person name="Kim J.F."/>
            <person name="Chung Y."/>
            <person name="Kwak M."/>
        </authorList>
    </citation>
    <scope>NUCLEOTIDE SEQUENCE [LARGE SCALE GENOMIC DNA]</scope>
    <source>
        <strain evidence="1 2">LH5</strain>
    </source>
</reference>
<evidence type="ECO:0000313" key="2">
    <source>
        <dbReference type="Proteomes" id="UP000267945"/>
    </source>
</evidence>
<evidence type="ECO:0000313" key="1">
    <source>
        <dbReference type="EMBL" id="AZK91661.1"/>
    </source>
</evidence>
<dbReference type="Proteomes" id="UP000267945">
    <property type="component" value="Chromosome"/>
</dbReference>
<dbReference type="AlphaFoldDB" id="A0A3Q8SUQ3"/>
<gene>
    <name evidence="1" type="ORF">LH5_01421</name>
</gene>
<proteinExistence type="predicted"/>
<name>A0A3Q8SUQ3_LACHE</name>
<organism evidence="1 2">
    <name type="scientific">Lactobacillus helveticus</name>
    <name type="common">Lactobacillus suntoryeus</name>
    <dbReference type="NCBI Taxonomy" id="1587"/>
    <lineage>
        <taxon>Bacteria</taxon>
        <taxon>Bacillati</taxon>
        <taxon>Bacillota</taxon>
        <taxon>Bacilli</taxon>
        <taxon>Lactobacillales</taxon>
        <taxon>Lactobacillaceae</taxon>
        <taxon>Lactobacillus</taxon>
    </lineage>
</organism>
<accession>A0A3Q8SUQ3</accession>
<sequence>MHFSAKEAYPHIFTPFINPNNYKISYLLHSNNNFPNKYKYLPFP</sequence>